<evidence type="ECO:0000256" key="1">
    <source>
        <dbReference type="SAM" id="Phobius"/>
    </source>
</evidence>
<gene>
    <name evidence="2" type="ORF">C8E83_2535</name>
</gene>
<feature type="transmembrane region" description="Helical" evidence="1">
    <location>
        <begin position="12"/>
        <end position="32"/>
    </location>
</feature>
<evidence type="ECO:0000313" key="2">
    <source>
        <dbReference type="EMBL" id="RKR75389.1"/>
    </source>
</evidence>
<dbReference type="AlphaFoldDB" id="A0A495IHY7"/>
<accession>A0A495IHY7</accession>
<dbReference type="RefSeq" id="WP_121370193.1">
    <property type="nucleotide sequence ID" value="NZ_RBKS01000001.1"/>
</dbReference>
<organism evidence="2 3">
    <name type="scientific">Frondihabitans australicus</name>
    <dbReference type="NCBI Taxonomy" id="386892"/>
    <lineage>
        <taxon>Bacteria</taxon>
        <taxon>Bacillati</taxon>
        <taxon>Actinomycetota</taxon>
        <taxon>Actinomycetes</taxon>
        <taxon>Micrococcales</taxon>
        <taxon>Microbacteriaceae</taxon>
        <taxon>Frondihabitans</taxon>
    </lineage>
</organism>
<dbReference type="OrthoDB" id="5123362at2"/>
<feature type="transmembrane region" description="Helical" evidence="1">
    <location>
        <begin position="38"/>
        <end position="59"/>
    </location>
</feature>
<reference evidence="2 3" key="1">
    <citation type="submission" date="2018-10" db="EMBL/GenBank/DDBJ databases">
        <title>Sequencing the genomes of 1000 actinobacteria strains.</title>
        <authorList>
            <person name="Klenk H.-P."/>
        </authorList>
    </citation>
    <scope>NUCLEOTIDE SEQUENCE [LARGE SCALE GENOMIC DNA]</scope>
    <source>
        <strain evidence="2 3">DSM 17894</strain>
    </source>
</reference>
<dbReference type="Proteomes" id="UP000280008">
    <property type="component" value="Unassembled WGS sequence"/>
</dbReference>
<feature type="transmembrane region" description="Helical" evidence="1">
    <location>
        <begin position="71"/>
        <end position="91"/>
    </location>
</feature>
<keyword evidence="3" id="KW-1185">Reference proteome</keyword>
<protein>
    <submittedName>
        <fullName evidence="2">Uncharacterized protein</fullName>
    </submittedName>
</protein>
<keyword evidence="1" id="KW-0812">Transmembrane</keyword>
<name>A0A495IHY7_9MICO</name>
<keyword evidence="1" id="KW-1133">Transmembrane helix</keyword>
<comment type="caution">
    <text evidence="2">The sequence shown here is derived from an EMBL/GenBank/DDBJ whole genome shotgun (WGS) entry which is preliminary data.</text>
</comment>
<sequence length="93" mass="9942">METITRRARLRLATTIPVWVVAIIGAVVVGATVHGDRFLVWLPMVLGATVILTFCLQLATREKDGLVDRAMLSLAGSFVVLAIATAILALLSI</sequence>
<dbReference type="EMBL" id="RBKS01000001">
    <property type="protein sequence ID" value="RKR75389.1"/>
    <property type="molecule type" value="Genomic_DNA"/>
</dbReference>
<keyword evidence="1" id="KW-0472">Membrane</keyword>
<proteinExistence type="predicted"/>
<evidence type="ECO:0000313" key="3">
    <source>
        <dbReference type="Proteomes" id="UP000280008"/>
    </source>
</evidence>